<protein>
    <recommendedName>
        <fullName evidence="3">Integrase</fullName>
    </recommendedName>
</protein>
<evidence type="ECO:0008006" key="3">
    <source>
        <dbReference type="Google" id="ProtNLM"/>
    </source>
</evidence>
<dbReference type="GO" id="GO:0003677">
    <property type="term" value="F:DNA binding"/>
    <property type="evidence" value="ECO:0007669"/>
    <property type="project" value="InterPro"/>
</dbReference>
<name>A0A941EP92_9ACTN</name>
<dbReference type="RefSeq" id="WP_212522358.1">
    <property type="nucleotide sequence ID" value="NZ_JAGSOH010000201.1"/>
</dbReference>
<dbReference type="EMBL" id="JAGSOH010000201">
    <property type="protein sequence ID" value="MBR7831244.1"/>
    <property type="molecule type" value="Genomic_DNA"/>
</dbReference>
<reference evidence="1" key="1">
    <citation type="submission" date="2021-04" db="EMBL/GenBank/DDBJ databases">
        <title>Genome based classification of Actinospica acidithermotolerans sp. nov., an actinobacterium isolated from an Indonesian hot spring.</title>
        <authorList>
            <person name="Kusuma A.B."/>
            <person name="Putra K.E."/>
            <person name="Nafisah S."/>
            <person name="Loh J."/>
            <person name="Nouioui I."/>
            <person name="Goodfellow M."/>
        </authorList>
    </citation>
    <scope>NUCLEOTIDE SEQUENCE</scope>
    <source>
        <strain evidence="1">MGRD01-02</strain>
    </source>
</reference>
<evidence type="ECO:0000313" key="2">
    <source>
        <dbReference type="Proteomes" id="UP000676325"/>
    </source>
</evidence>
<dbReference type="SUPFAM" id="SSF56349">
    <property type="entry name" value="DNA breaking-rejoining enzymes"/>
    <property type="match status" value="1"/>
</dbReference>
<proteinExistence type="predicted"/>
<accession>A0A941EP92</accession>
<dbReference type="InterPro" id="IPR011010">
    <property type="entry name" value="DNA_brk_join_enz"/>
</dbReference>
<gene>
    <name evidence="1" type="ORF">KDK95_33370</name>
</gene>
<organism evidence="1 2">
    <name type="scientific">Actinospica acidithermotolerans</name>
    <dbReference type="NCBI Taxonomy" id="2828514"/>
    <lineage>
        <taxon>Bacteria</taxon>
        <taxon>Bacillati</taxon>
        <taxon>Actinomycetota</taxon>
        <taxon>Actinomycetes</taxon>
        <taxon>Catenulisporales</taxon>
        <taxon>Actinospicaceae</taxon>
        <taxon>Actinospica</taxon>
    </lineage>
</organism>
<sequence>MGEPATASAHRGLRFQNLRYTRKTMLIELGVPEIPQDERLGHHPPGMRGVYARTITRMRRAMAEGLQALWEWL</sequence>
<dbReference type="AlphaFoldDB" id="A0A941EP92"/>
<comment type="caution">
    <text evidence="1">The sequence shown here is derived from an EMBL/GenBank/DDBJ whole genome shotgun (WGS) entry which is preliminary data.</text>
</comment>
<dbReference type="Proteomes" id="UP000676325">
    <property type="component" value="Unassembled WGS sequence"/>
</dbReference>
<evidence type="ECO:0000313" key="1">
    <source>
        <dbReference type="EMBL" id="MBR7831244.1"/>
    </source>
</evidence>
<keyword evidence="2" id="KW-1185">Reference proteome</keyword>